<evidence type="ECO:0000256" key="1">
    <source>
        <dbReference type="SAM" id="Phobius"/>
    </source>
</evidence>
<sequence length="91" mass="10189">MLTNKKQQKINLKLLFLSVIYLVVCCFIFFFIASVVIDLIFDGKVNLTREVIIDIIVVSTIAGTTGGLGSWIFAWIDERKARKSPPSDPKA</sequence>
<accession>A0A806X1J2</accession>
<name>A0A806X1J2_9ENTR</name>
<dbReference type="KEGG" id="kle:AO703_01785"/>
<dbReference type="AlphaFoldDB" id="A0A806X1J2"/>
<protein>
    <submittedName>
        <fullName evidence="2">Uncharacterized protein</fullName>
    </submittedName>
</protein>
<feature type="transmembrane region" description="Helical" evidence="1">
    <location>
        <begin position="52"/>
        <end position="76"/>
    </location>
</feature>
<keyword evidence="1" id="KW-1133">Transmembrane helix</keyword>
<keyword evidence="1" id="KW-0812">Transmembrane</keyword>
<organism evidence="2 3">
    <name type="scientific">[Enterobacter] lignolyticus</name>
    <dbReference type="NCBI Taxonomy" id="1334193"/>
    <lineage>
        <taxon>Bacteria</taxon>
        <taxon>Pseudomonadati</taxon>
        <taxon>Pseudomonadota</taxon>
        <taxon>Gammaproteobacteria</taxon>
        <taxon>Enterobacterales</taxon>
        <taxon>Enterobacteriaceae</taxon>
        <taxon>Pluralibacter</taxon>
    </lineage>
</organism>
<evidence type="ECO:0000313" key="3">
    <source>
        <dbReference type="Proteomes" id="UP000069162"/>
    </source>
</evidence>
<evidence type="ECO:0000313" key="2">
    <source>
        <dbReference type="EMBL" id="ALR75090.1"/>
    </source>
</evidence>
<gene>
    <name evidence="2" type="ORF">AO703_01785</name>
</gene>
<dbReference type="Proteomes" id="UP000069162">
    <property type="component" value="Chromosome"/>
</dbReference>
<dbReference type="OrthoDB" id="6506863at2"/>
<feature type="transmembrane region" description="Helical" evidence="1">
    <location>
        <begin position="12"/>
        <end position="40"/>
    </location>
</feature>
<dbReference type="EMBL" id="CP012871">
    <property type="protein sequence ID" value="ALR75090.1"/>
    <property type="molecule type" value="Genomic_DNA"/>
</dbReference>
<keyword evidence="1" id="KW-0472">Membrane</keyword>
<dbReference type="RefSeq" id="WP_062740064.1">
    <property type="nucleotide sequence ID" value="NZ_CP012871.1"/>
</dbReference>
<proteinExistence type="predicted"/>
<reference evidence="3" key="1">
    <citation type="submission" date="2015-10" db="EMBL/GenBank/DDBJ databases">
        <title>Complete Genome Sequencing of Klebsiella sp. strain G5.</title>
        <authorList>
            <person name="Chan K.-G."/>
            <person name="Chen J.-W."/>
        </authorList>
    </citation>
    <scope>NUCLEOTIDE SEQUENCE [LARGE SCALE GENOMIC DNA]</scope>
    <source>
        <strain evidence="3">G5</strain>
    </source>
</reference>